<dbReference type="GeneID" id="16573713"/>
<name>A0A3G1A4A8_9CREN</name>
<gene>
    <name evidence="4" type="ORF">TCARB_0134</name>
</gene>
<dbReference type="InterPro" id="IPR016039">
    <property type="entry name" value="Thiolase-like"/>
</dbReference>
<dbReference type="KEGG" id="tcb:TCARB_0134"/>
<dbReference type="PANTHER" id="PTHR42870:SF6">
    <property type="entry name" value="ACETYL-COA C-ACYLTRANSFERASE"/>
    <property type="match status" value="1"/>
</dbReference>
<dbReference type="NCBIfam" id="NF004720">
    <property type="entry name" value="PRK06064.1"/>
    <property type="match status" value="1"/>
</dbReference>
<dbReference type="Pfam" id="PF00108">
    <property type="entry name" value="Thiolase_N"/>
    <property type="match status" value="1"/>
</dbReference>
<organism evidence="4 5">
    <name type="scientific">Thermofilum adornatum 1505</name>
    <dbReference type="NCBI Taxonomy" id="697581"/>
    <lineage>
        <taxon>Archaea</taxon>
        <taxon>Thermoproteota</taxon>
        <taxon>Thermoprotei</taxon>
        <taxon>Thermofilales</taxon>
        <taxon>Thermofilaceae</taxon>
        <taxon>Thermofilum</taxon>
    </lineage>
</organism>
<dbReference type="SUPFAM" id="SSF53901">
    <property type="entry name" value="Thiolase-like"/>
    <property type="match status" value="2"/>
</dbReference>
<dbReference type="InterPro" id="IPR002155">
    <property type="entry name" value="Thiolase"/>
</dbReference>
<dbReference type="InterPro" id="IPR055140">
    <property type="entry name" value="Thiolase_C_2"/>
</dbReference>
<dbReference type="PIRSF" id="PIRSF000429">
    <property type="entry name" value="Ac-CoA_Ac_transf"/>
    <property type="match status" value="1"/>
</dbReference>
<reference evidence="5" key="1">
    <citation type="book" date="2010" name="EXTREMOPHILES" publisher="0:0-0">
        <title>Complete genome sequences of ten hyperthermophilic archaea reveal their metabolic capabilities and possible ecological roles.</title>
        <editorList>
            <person name="?"/>
        </editorList>
        <authorList>
            <person name="Ravin N.V."/>
            <person name="Mardanov A.V."/>
            <person name="Bonch-Osmolovskaya E.A."/>
            <person name="Skryabin K.G."/>
        </authorList>
    </citation>
    <scope>NUCLEOTIDE SEQUENCE [LARGE SCALE GENOMIC DNA]</scope>
    <source>
        <strain evidence="5">1505</strain>
    </source>
</reference>
<dbReference type="InterPro" id="IPR020616">
    <property type="entry name" value="Thiolase_N"/>
</dbReference>
<evidence type="ECO:0000256" key="1">
    <source>
        <dbReference type="ARBA" id="ARBA00023229"/>
    </source>
</evidence>
<evidence type="ECO:0000259" key="2">
    <source>
        <dbReference type="Pfam" id="PF00108"/>
    </source>
</evidence>
<dbReference type="GO" id="GO:0016747">
    <property type="term" value="F:acyltransferase activity, transferring groups other than amino-acyl groups"/>
    <property type="evidence" value="ECO:0007669"/>
    <property type="project" value="InterPro"/>
</dbReference>
<evidence type="ECO:0000313" key="5">
    <source>
        <dbReference type="Proteomes" id="UP000266720"/>
    </source>
</evidence>
<dbReference type="PANTHER" id="PTHR42870">
    <property type="entry name" value="ACETYL-COA C-ACETYLTRANSFERASE"/>
    <property type="match status" value="1"/>
</dbReference>
<dbReference type="GeneID" id="25405594"/>
<dbReference type="Proteomes" id="UP000266720">
    <property type="component" value="Chromosome"/>
</dbReference>
<dbReference type="STRING" id="697581.TCARB_0134"/>
<dbReference type="GO" id="GO:0008299">
    <property type="term" value="P:isoprenoid biosynthetic process"/>
    <property type="evidence" value="ECO:0007669"/>
    <property type="project" value="UniProtKB-KW"/>
</dbReference>
<evidence type="ECO:0000313" key="4">
    <source>
        <dbReference type="EMBL" id="AJB41212.1"/>
    </source>
</evidence>
<feature type="domain" description="Thiolase C-terminal" evidence="3">
    <location>
        <begin position="248"/>
        <end position="387"/>
    </location>
</feature>
<dbReference type="Pfam" id="PF22691">
    <property type="entry name" value="Thiolase_C_1"/>
    <property type="match status" value="1"/>
</dbReference>
<dbReference type="Gene3D" id="3.40.47.10">
    <property type="match status" value="1"/>
</dbReference>
<dbReference type="CDD" id="cd00829">
    <property type="entry name" value="SCP-x_thiolase"/>
    <property type="match status" value="1"/>
</dbReference>
<dbReference type="EMBL" id="CP007493">
    <property type="protein sequence ID" value="AJB41212.1"/>
    <property type="molecule type" value="Genomic_DNA"/>
</dbReference>
<feature type="domain" description="Thiolase N-terminal" evidence="2">
    <location>
        <begin position="18"/>
        <end position="223"/>
    </location>
</feature>
<proteinExistence type="predicted"/>
<protein>
    <submittedName>
        <fullName evidence="4">Nonspecific lipid-transfer protein (Acethyl CoA synthetase)</fullName>
    </submittedName>
</protein>
<accession>A0A3G1A4A8</accession>
<evidence type="ECO:0000259" key="3">
    <source>
        <dbReference type="Pfam" id="PF22691"/>
    </source>
</evidence>
<dbReference type="AlphaFoldDB" id="A0A3G1A4A8"/>
<dbReference type="RefSeq" id="WP_020962721.1">
    <property type="nucleotide sequence ID" value="NZ_CP007493.1"/>
</dbReference>
<sequence length="389" mass="41222">MSKVYVAGIGATKIDEHWEKGIRDLMVEAALNAIKDAGIEKKEIEAIFVGNMSSGYLQGQEHLGSLLATWLGIPGVAANKVEAACASGGAAVHNAFLAVKSGVYDCVLVVGVEKLTDAITSDATDALIMAEDQEYVAFTGASFVALNAFVYKAYMKKYQAKQEDIALFAVHDHKYAANNPLAQYPKPITLEEVLKSPMVADPVRLLESAPLGDGSAALVLCSEKKLKELQNGDVLVELAGSSLSTEIFSVHDRTDLTSIGATVKASRKAFQMAGVEPKNVNVVEVHDAFTVLGVIHLEDLGFAERGSGWKLLKEGQLEKDGKIPTNTMGGLKARGHPVGATGVYQVYDVVTQLRGEAGKNQVDGAEVGLTQNVGGVGGTVAVNILKRVR</sequence>
<keyword evidence="1" id="KW-0414">Isoprene biosynthesis</keyword>